<dbReference type="PANTHER" id="PTHR14207">
    <property type="entry name" value="STEROL ISOMERASE"/>
    <property type="match status" value="1"/>
</dbReference>
<comment type="similarity">
    <text evidence="2">Belongs to the EBP family.</text>
</comment>
<evidence type="ECO:0000256" key="6">
    <source>
        <dbReference type="ARBA" id="ARBA00022989"/>
    </source>
</evidence>
<evidence type="ECO:0000256" key="9">
    <source>
        <dbReference type="ARBA" id="ARBA00023136"/>
    </source>
</evidence>
<keyword evidence="11" id="KW-0753">Steroid metabolism</keyword>
<dbReference type="EMBL" id="JAZHXI010000018">
    <property type="protein sequence ID" value="KAL2061649.1"/>
    <property type="molecule type" value="Genomic_DNA"/>
</dbReference>
<reference evidence="16 17" key="1">
    <citation type="journal article" date="2024" name="Commun. Biol.">
        <title>Comparative genomic analysis of thermophilic fungi reveals convergent evolutionary adaptations and gene losses.</title>
        <authorList>
            <person name="Steindorff A.S."/>
            <person name="Aguilar-Pontes M.V."/>
            <person name="Robinson A.J."/>
            <person name="Andreopoulos B."/>
            <person name="LaButti K."/>
            <person name="Kuo A."/>
            <person name="Mondo S."/>
            <person name="Riley R."/>
            <person name="Otillar R."/>
            <person name="Haridas S."/>
            <person name="Lipzen A."/>
            <person name="Grimwood J."/>
            <person name="Schmutz J."/>
            <person name="Clum A."/>
            <person name="Reid I.D."/>
            <person name="Moisan M.C."/>
            <person name="Butler G."/>
            <person name="Nguyen T.T.M."/>
            <person name="Dewar K."/>
            <person name="Conant G."/>
            <person name="Drula E."/>
            <person name="Henrissat B."/>
            <person name="Hansel C."/>
            <person name="Singer S."/>
            <person name="Hutchinson M.I."/>
            <person name="de Vries R.P."/>
            <person name="Natvig D.O."/>
            <person name="Powell A.J."/>
            <person name="Tsang A."/>
            <person name="Grigoriev I.V."/>
        </authorList>
    </citation>
    <scope>NUCLEOTIDE SEQUENCE [LARGE SCALE GENOMIC DNA]</scope>
    <source>
        <strain evidence="16 17">CBS 494.80</strain>
    </source>
</reference>
<feature type="transmembrane region" description="Helical" evidence="14">
    <location>
        <begin position="66"/>
        <end position="88"/>
    </location>
</feature>
<accession>A0ABR4BVJ1</accession>
<evidence type="ECO:0000256" key="5">
    <source>
        <dbReference type="ARBA" id="ARBA00022955"/>
    </source>
</evidence>
<gene>
    <name evidence="16" type="ORF">VTL71DRAFT_7026</name>
</gene>
<evidence type="ECO:0000256" key="3">
    <source>
        <dbReference type="ARBA" id="ARBA00022516"/>
    </source>
</evidence>
<organism evidence="16 17">
    <name type="scientific">Oculimacula yallundae</name>
    <dbReference type="NCBI Taxonomy" id="86028"/>
    <lineage>
        <taxon>Eukaryota</taxon>
        <taxon>Fungi</taxon>
        <taxon>Dikarya</taxon>
        <taxon>Ascomycota</taxon>
        <taxon>Pezizomycotina</taxon>
        <taxon>Leotiomycetes</taxon>
        <taxon>Helotiales</taxon>
        <taxon>Ploettnerulaceae</taxon>
        <taxon>Oculimacula</taxon>
    </lineage>
</organism>
<evidence type="ECO:0000313" key="17">
    <source>
        <dbReference type="Proteomes" id="UP001595075"/>
    </source>
</evidence>
<comment type="subcellular location">
    <subcellularLocation>
        <location evidence="1">Membrane</location>
        <topology evidence="1">Multi-pass membrane protein</topology>
    </subcellularLocation>
</comment>
<dbReference type="PANTHER" id="PTHR14207:SF0">
    <property type="entry name" value="3-BETA-HYDROXYSTEROID-DELTA(8),DELTA(7)-ISOMERASE"/>
    <property type="match status" value="1"/>
</dbReference>
<comment type="caution">
    <text evidence="16">The sequence shown here is derived from an EMBL/GenBank/DDBJ whole genome shotgun (WGS) entry which is preliminary data.</text>
</comment>
<evidence type="ECO:0000256" key="4">
    <source>
        <dbReference type="ARBA" id="ARBA00022692"/>
    </source>
</evidence>
<keyword evidence="12" id="KW-0413">Isomerase</keyword>
<sequence length="234" mass="27175">MATEDPSTLGHPYYPQSLVLSGGTYIANNWDVFTLITIFGAGWAAIMSLTFMVVMNVNENLKKRDVALVMWFVLCGSIHLFFEGYFMLNHGHMASMNDFFGQLWKEYALSDSRYMASDPFVLCMESWTALFWGPLSFMTAFLILIDSPYRHPIQALVSTGQFYGDILYYTTSLFDDIYRQQRHYRPEPYYFWFYFVFMNGAWIVIPLCCLFSSIKATAKSFAISQRVERSKKVQ</sequence>
<dbReference type="PROSITE" id="PS51751">
    <property type="entry name" value="EXPERA"/>
    <property type="match status" value="1"/>
</dbReference>
<evidence type="ECO:0000256" key="13">
    <source>
        <dbReference type="PROSITE-ProRule" id="PRU01087"/>
    </source>
</evidence>
<evidence type="ECO:0000256" key="1">
    <source>
        <dbReference type="ARBA" id="ARBA00004141"/>
    </source>
</evidence>
<evidence type="ECO:0000313" key="16">
    <source>
        <dbReference type="EMBL" id="KAL2061649.1"/>
    </source>
</evidence>
<evidence type="ECO:0000259" key="15">
    <source>
        <dbReference type="PROSITE" id="PS51751"/>
    </source>
</evidence>
<evidence type="ECO:0000256" key="2">
    <source>
        <dbReference type="ARBA" id="ARBA00008337"/>
    </source>
</evidence>
<name>A0ABR4BVJ1_9HELO</name>
<protein>
    <recommendedName>
        <fullName evidence="15">EXPERA domain-containing protein</fullName>
    </recommendedName>
</protein>
<keyword evidence="4 13" id="KW-0812">Transmembrane</keyword>
<evidence type="ECO:0000256" key="11">
    <source>
        <dbReference type="ARBA" id="ARBA00023221"/>
    </source>
</evidence>
<keyword evidence="10" id="KW-1207">Sterol metabolism</keyword>
<keyword evidence="5" id="KW-0752">Steroid biosynthesis</keyword>
<evidence type="ECO:0000256" key="8">
    <source>
        <dbReference type="ARBA" id="ARBA00023098"/>
    </source>
</evidence>
<feature type="domain" description="EXPERA" evidence="15">
    <location>
        <begin position="64"/>
        <end position="210"/>
    </location>
</feature>
<evidence type="ECO:0000256" key="12">
    <source>
        <dbReference type="ARBA" id="ARBA00023235"/>
    </source>
</evidence>
<dbReference type="InterPro" id="IPR033118">
    <property type="entry name" value="EXPERA"/>
</dbReference>
<evidence type="ECO:0000256" key="10">
    <source>
        <dbReference type="ARBA" id="ARBA00023166"/>
    </source>
</evidence>
<evidence type="ECO:0000256" key="7">
    <source>
        <dbReference type="ARBA" id="ARBA00023011"/>
    </source>
</evidence>
<feature type="transmembrane region" description="Helical" evidence="14">
    <location>
        <begin position="189"/>
        <end position="214"/>
    </location>
</feature>
<evidence type="ECO:0000256" key="14">
    <source>
        <dbReference type="SAM" id="Phobius"/>
    </source>
</evidence>
<keyword evidence="7" id="KW-0756">Sterol biosynthesis</keyword>
<keyword evidence="17" id="KW-1185">Reference proteome</keyword>
<dbReference type="Pfam" id="PF05241">
    <property type="entry name" value="EBP"/>
    <property type="match status" value="1"/>
</dbReference>
<keyword evidence="3" id="KW-0444">Lipid biosynthesis</keyword>
<feature type="transmembrane region" description="Helical" evidence="14">
    <location>
        <begin position="32"/>
        <end position="54"/>
    </location>
</feature>
<dbReference type="InterPro" id="IPR007905">
    <property type="entry name" value="EBP"/>
</dbReference>
<keyword evidence="6 13" id="KW-1133">Transmembrane helix</keyword>
<keyword evidence="9 13" id="KW-0472">Membrane</keyword>
<proteinExistence type="inferred from homology"/>
<feature type="transmembrane region" description="Helical" evidence="14">
    <location>
        <begin position="127"/>
        <end position="145"/>
    </location>
</feature>
<dbReference type="Proteomes" id="UP001595075">
    <property type="component" value="Unassembled WGS sequence"/>
</dbReference>
<keyword evidence="8" id="KW-0443">Lipid metabolism</keyword>